<dbReference type="HOGENOM" id="CLU_1536157_0_0_1"/>
<proteinExistence type="predicted"/>
<feature type="region of interest" description="Disordered" evidence="1">
    <location>
        <begin position="80"/>
        <end position="106"/>
    </location>
</feature>
<dbReference type="InParanoid" id="I3EJK6"/>
<evidence type="ECO:0000313" key="3">
    <source>
        <dbReference type="Proteomes" id="UP000002872"/>
    </source>
</evidence>
<sequence>AEANCLLSGSLAPFSIMAEGFAQCSALHQAYVSMCNSITKSTFQEKKQHTRTINAVNFCSSVLKYIRAVVADEMQRIEYPEQSELAEETPEQASHEEHSESLALVVSDSCEQSEDRSVENASVSAEEATAQTEPEELLLEPYYLASAEELMENPLFRRQREKYLLSTDRPEQVVL</sequence>
<dbReference type="Proteomes" id="UP000002872">
    <property type="component" value="Unassembled WGS sequence"/>
</dbReference>
<name>I3EJK6_NEMP3</name>
<protein>
    <submittedName>
        <fullName evidence="2">Uncharacterized protein</fullName>
    </submittedName>
</protein>
<dbReference type="VEuPathDB" id="MicrosporidiaDB:NEQG_00173"/>
<evidence type="ECO:0000256" key="1">
    <source>
        <dbReference type="SAM" id="MobiDB-lite"/>
    </source>
</evidence>
<dbReference type="OrthoDB" id="2194675at2759"/>
<reference evidence="2" key="1">
    <citation type="submission" date="2011-01" db="EMBL/GenBank/DDBJ databases">
        <title>The Genome Sequence of Nematocida parisii strain ERTm3.</title>
        <authorList>
            <consortium name="The Broad Institute Genome Sequencing Platform"/>
            <consortium name="The Broad Institute Genome Sequencing Center for Infectious Disease"/>
            <person name="Cuomo C."/>
            <person name="Troemel E."/>
            <person name="Young S.K."/>
            <person name="Zeng Q."/>
            <person name="Gargeya S."/>
            <person name="Fitzgerald M."/>
            <person name="Haas B."/>
            <person name="Abouelleil A."/>
            <person name="Alvarado L."/>
            <person name="Arachchi H.M."/>
            <person name="Berlin A."/>
            <person name="Chapman S.B."/>
            <person name="Gearin G."/>
            <person name="Goldberg J."/>
            <person name="Griggs A."/>
            <person name="Gujja S."/>
            <person name="Hansen M."/>
            <person name="Heiman D."/>
            <person name="Howarth C."/>
            <person name="Larimer J."/>
            <person name="Lui A."/>
            <person name="MacDonald P.J.P."/>
            <person name="McCowen C."/>
            <person name="Montmayeur A."/>
            <person name="Murphy C."/>
            <person name="Neiman D."/>
            <person name="Pearson M."/>
            <person name="Priest M."/>
            <person name="Roberts A."/>
            <person name="Saif S."/>
            <person name="Shea T."/>
            <person name="Sisk P."/>
            <person name="Stolte C."/>
            <person name="Sykes S."/>
            <person name="Wortman J."/>
            <person name="Nusbaum C."/>
            <person name="Birren B."/>
        </authorList>
    </citation>
    <scope>NUCLEOTIDE SEQUENCE</scope>
    <source>
        <strain evidence="2">ERTm3</strain>
    </source>
</reference>
<dbReference type="EMBL" id="GL870876">
    <property type="protein sequence ID" value="EIJ89403.1"/>
    <property type="molecule type" value="Genomic_DNA"/>
</dbReference>
<feature type="region of interest" description="Disordered" evidence="1">
    <location>
        <begin position="115"/>
        <end position="134"/>
    </location>
</feature>
<keyword evidence="3" id="KW-1185">Reference proteome</keyword>
<accession>I3EJK6</accession>
<evidence type="ECO:0000313" key="2">
    <source>
        <dbReference type="EMBL" id="EIJ89403.1"/>
    </source>
</evidence>
<organism evidence="2 3">
    <name type="scientific">Nematocida parisii (strain ERTm3)</name>
    <name type="common">Nematode killer fungus</name>
    <dbReference type="NCBI Taxonomy" id="935791"/>
    <lineage>
        <taxon>Eukaryota</taxon>
        <taxon>Fungi</taxon>
        <taxon>Fungi incertae sedis</taxon>
        <taxon>Microsporidia</taxon>
        <taxon>Nematocida</taxon>
    </lineage>
</organism>
<dbReference type="AlphaFoldDB" id="I3EJK6"/>
<gene>
    <name evidence="2" type="ORF">NEQG_00173</name>
</gene>
<dbReference type="OMA" id="CEQSEDR"/>
<feature type="non-terminal residue" evidence="2">
    <location>
        <position position="1"/>
    </location>
</feature>